<dbReference type="Proteomes" id="UP001589865">
    <property type="component" value="Unassembled WGS sequence"/>
</dbReference>
<protein>
    <submittedName>
        <fullName evidence="1">Uncharacterized protein</fullName>
    </submittedName>
</protein>
<keyword evidence="2" id="KW-1185">Reference proteome</keyword>
<proteinExistence type="predicted"/>
<accession>A0ABV6JRL8</accession>
<sequence length="123" mass="13686">MADAVSEADLLILRQWNDGVGVSTLADRHRMSFMRVLAILDRAGRAGMHVDPRDTGRTPRLPTITRAEVDARMDIVRLCMPAAVAPAKRQHRPFVSVCDRVPDPLAPLRRGPPALPETAQRFR</sequence>
<organism evidence="1 2">
    <name type="scientific">Roseomonas elaeocarpi</name>
    <dbReference type="NCBI Taxonomy" id="907779"/>
    <lineage>
        <taxon>Bacteria</taxon>
        <taxon>Pseudomonadati</taxon>
        <taxon>Pseudomonadota</taxon>
        <taxon>Alphaproteobacteria</taxon>
        <taxon>Acetobacterales</taxon>
        <taxon>Roseomonadaceae</taxon>
        <taxon>Roseomonas</taxon>
    </lineage>
</organism>
<name>A0ABV6JRL8_9PROT</name>
<comment type="caution">
    <text evidence="1">The sequence shown here is derived from an EMBL/GenBank/DDBJ whole genome shotgun (WGS) entry which is preliminary data.</text>
</comment>
<evidence type="ECO:0000313" key="2">
    <source>
        <dbReference type="Proteomes" id="UP001589865"/>
    </source>
</evidence>
<dbReference type="RefSeq" id="WP_377043676.1">
    <property type="nucleotide sequence ID" value="NZ_JBHLUN010000005.1"/>
</dbReference>
<gene>
    <name evidence="1" type="ORF">ACFFGY_06745</name>
</gene>
<evidence type="ECO:0000313" key="1">
    <source>
        <dbReference type="EMBL" id="MFC0407942.1"/>
    </source>
</evidence>
<dbReference type="EMBL" id="JBHLUN010000005">
    <property type="protein sequence ID" value="MFC0407942.1"/>
    <property type="molecule type" value="Genomic_DNA"/>
</dbReference>
<reference evidence="1 2" key="1">
    <citation type="submission" date="2024-09" db="EMBL/GenBank/DDBJ databases">
        <authorList>
            <person name="Sun Q."/>
            <person name="Mori K."/>
        </authorList>
    </citation>
    <scope>NUCLEOTIDE SEQUENCE [LARGE SCALE GENOMIC DNA]</scope>
    <source>
        <strain evidence="1 2">TBRC 5777</strain>
    </source>
</reference>